<feature type="transmembrane region" description="Helical" evidence="19">
    <location>
        <begin position="54"/>
        <end position="73"/>
    </location>
</feature>
<comment type="pathway">
    <text evidence="3 18">Phospholipid metabolism; CDP-diacylglycerol biosynthesis; CDP-diacylglycerol from sn-glycerol 3-phosphate: step 3/3.</text>
</comment>
<comment type="catalytic activity">
    <reaction evidence="1 18">
        <text>a 1,2-diacyl-sn-glycero-3-phosphate + CTP + H(+) = a CDP-1,2-diacyl-sn-glycerol + diphosphate</text>
        <dbReference type="Rhea" id="RHEA:16229"/>
        <dbReference type="ChEBI" id="CHEBI:15378"/>
        <dbReference type="ChEBI" id="CHEBI:33019"/>
        <dbReference type="ChEBI" id="CHEBI:37563"/>
        <dbReference type="ChEBI" id="CHEBI:58332"/>
        <dbReference type="ChEBI" id="CHEBI:58608"/>
        <dbReference type="EC" id="2.7.7.41"/>
    </reaction>
</comment>
<dbReference type="Proteomes" id="UP000663720">
    <property type="component" value="Chromosome"/>
</dbReference>
<evidence type="ECO:0000256" key="2">
    <source>
        <dbReference type="ARBA" id="ARBA00004651"/>
    </source>
</evidence>
<protein>
    <recommendedName>
        <fullName evidence="7 18">Phosphatidate cytidylyltransferase</fullName>
        <ecNumber evidence="6 18">2.7.7.41</ecNumber>
    </recommendedName>
</protein>
<dbReference type="AlphaFoldDB" id="A0A975GIE4"/>
<keyword evidence="9" id="KW-0444">Lipid biosynthesis</keyword>
<evidence type="ECO:0000256" key="14">
    <source>
        <dbReference type="ARBA" id="ARBA00023098"/>
    </source>
</evidence>
<evidence type="ECO:0000256" key="1">
    <source>
        <dbReference type="ARBA" id="ARBA00001698"/>
    </source>
</evidence>
<evidence type="ECO:0000256" key="19">
    <source>
        <dbReference type="SAM" id="Phobius"/>
    </source>
</evidence>
<dbReference type="PROSITE" id="PS01315">
    <property type="entry name" value="CDS"/>
    <property type="match status" value="1"/>
</dbReference>
<dbReference type="EC" id="2.7.7.41" evidence="6 18"/>
<evidence type="ECO:0000313" key="20">
    <source>
        <dbReference type="EMBL" id="QTA82497.1"/>
    </source>
</evidence>
<evidence type="ECO:0000256" key="15">
    <source>
        <dbReference type="ARBA" id="ARBA00023136"/>
    </source>
</evidence>
<keyword evidence="12 18" id="KW-0548">Nucleotidyltransferase</keyword>
<feature type="transmembrane region" description="Helical" evidence="19">
    <location>
        <begin position="136"/>
        <end position="157"/>
    </location>
</feature>
<proteinExistence type="inferred from homology"/>
<feature type="transmembrane region" description="Helical" evidence="19">
    <location>
        <begin position="178"/>
        <end position="197"/>
    </location>
</feature>
<feature type="transmembrane region" description="Helical" evidence="19">
    <location>
        <begin position="203"/>
        <end position="223"/>
    </location>
</feature>
<evidence type="ECO:0000256" key="5">
    <source>
        <dbReference type="ARBA" id="ARBA00010185"/>
    </source>
</evidence>
<keyword evidence="15 19" id="KW-0472">Membrane</keyword>
<keyword evidence="10 18" id="KW-0808">Transferase</keyword>
<sequence length="270" mass="29894">MYLQRWITGLVILPFLIFLIYKGGLIFSLFICFITIISLGEYFRIVLHDQEKPIFGILPLIAMITGPAVILTANKFTTDLIFCIIAFNLIICALFSFTRFKSDPRILEKITKQIQAVIYIPVLLSFAVLIRNGSDGMIWLLFLLGIVFAGDIGALYAGTYFGKHKLCPSVSPGKTIEGSLGGLAANILTGSLIKMFFFPRMDWGAAVIFFICIGIAGQAGDLFESEFKRQAGIKDSGVILPGHGGILDRIDALLFALPVAYFFKKFILWV</sequence>
<name>A0A975GIE4_9BACT</name>
<comment type="subcellular location">
    <subcellularLocation>
        <location evidence="2">Cell membrane</location>
        <topology evidence="2">Multi-pass membrane protein</topology>
    </subcellularLocation>
</comment>
<dbReference type="InterPro" id="IPR000374">
    <property type="entry name" value="PC_trans"/>
</dbReference>
<dbReference type="GO" id="GO:0016024">
    <property type="term" value="P:CDP-diacylglycerol biosynthetic process"/>
    <property type="evidence" value="ECO:0007669"/>
    <property type="project" value="TreeGrafter"/>
</dbReference>
<evidence type="ECO:0000256" key="11">
    <source>
        <dbReference type="ARBA" id="ARBA00022692"/>
    </source>
</evidence>
<evidence type="ECO:0000256" key="10">
    <source>
        <dbReference type="ARBA" id="ARBA00022679"/>
    </source>
</evidence>
<evidence type="ECO:0000256" key="12">
    <source>
        <dbReference type="ARBA" id="ARBA00022695"/>
    </source>
</evidence>
<evidence type="ECO:0000256" key="9">
    <source>
        <dbReference type="ARBA" id="ARBA00022516"/>
    </source>
</evidence>
<feature type="transmembrane region" description="Helical" evidence="19">
    <location>
        <begin position="12"/>
        <end position="42"/>
    </location>
</feature>
<comment type="pathway">
    <text evidence="4">Lipid metabolism.</text>
</comment>
<evidence type="ECO:0000256" key="3">
    <source>
        <dbReference type="ARBA" id="ARBA00005119"/>
    </source>
</evidence>
<dbReference type="Pfam" id="PF01148">
    <property type="entry name" value="CTP_transf_1"/>
    <property type="match status" value="1"/>
</dbReference>
<evidence type="ECO:0000313" key="21">
    <source>
        <dbReference type="Proteomes" id="UP000663720"/>
    </source>
</evidence>
<evidence type="ECO:0000256" key="16">
    <source>
        <dbReference type="ARBA" id="ARBA00023209"/>
    </source>
</evidence>
<gene>
    <name evidence="20" type="ORF">dnl_48730</name>
</gene>
<accession>A0A975GIE4</accession>
<keyword evidence="21" id="KW-1185">Reference proteome</keyword>
<evidence type="ECO:0000256" key="17">
    <source>
        <dbReference type="ARBA" id="ARBA00023264"/>
    </source>
</evidence>
<evidence type="ECO:0000256" key="8">
    <source>
        <dbReference type="ARBA" id="ARBA00022475"/>
    </source>
</evidence>
<evidence type="ECO:0000256" key="7">
    <source>
        <dbReference type="ARBA" id="ARBA00019373"/>
    </source>
</evidence>
<feature type="transmembrane region" description="Helical" evidence="19">
    <location>
        <begin position="110"/>
        <end position="130"/>
    </location>
</feature>
<keyword evidence="13 19" id="KW-1133">Transmembrane helix</keyword>
<dbReference type="EMBL" id="CP061799">
    <property type="protein sequence ID" value="QTA82497.1"/>
    <property type="molecule type" value="Genomic_DNA"/>
</dbReference>
<evidence type="ECO:0000256" key="13">
    <source>
        <dbReference type="ARBA" id="ARBA00022989"/>
    </source>
</evidence>
<evidence type="ECO:0000256" key="4">
    <source>
        <dbReference type="ARBA" id="ARBA00005189"/>
    </source>
</evidence>
<reference evidence="20" key="1">
    <citation type="journal article" date="2021" name="Microb. Physiol.">
        <title>Proteogenomic Insights into the Physiology of Marine, Sulfate-Reducing, Filamentous Desulfonema limicola and Desulfonema magnum.</title>
        <authorList>
            <person name="Schnaars V."/>
            <person name="Wohlbrand L."/>
            <person name="Scheve S."/>
            <person name="Hinrichs C."/>
            <person name="Reinhardt R."/>
            <person name="Rabus R."/>
        </authorList>
    </citation>
    <scope>NUCLEOTIDE SEQUENCE</scope>
    <source>
        <strain evidence="20">5ac10</strain>
    </source>
</reference>
<keyword evidence="11 18" id="KW-0812">Transmembrane</keyword>
<dbReference type="PANTHER" id="PTHR46382">
    <property type="entry name" value="PHOSPHATIDATE CYTIDYLYLTRANSFERASE"/>
    <property type="match status" value="1"/>
</dbReference>
<keyword evidence="17" id="KW-1208">Phospholipid metabolism</keyword>
<dbReference type="GO" id="GO:0005886">
    <property type="term" value="C:plasma membrane"/>
    <property type="evidence" value="ECO:0007669"/>
    <property type="project" value="UniProtKB-SubCell"/>
</dbReference>
<dbReference type="PANTHER" id="PTHR46382:SF1">
    <property type="entry name" value="PHOSPHATIDATE CYTIDYLYLTRANSFERASE"/>
    <property type="match status" value="1"/>
</dbReference>
<dbReference type="KEGG" id="dli:dnl_48730"/>
<comment type="similarity">
    <text evidence="5 18">Belongs to the CDS family.</text>
</comment>
<keyword evidence="8" id="KW-1003">Cell membrane</keyword>
<organism evidence="20 21">
    <name type="scientific">Desulfonema limicola</name>
    <dbReference type="NCBI Taxonomy" id="45656"/>
    <lineage>
        <taxon>Bacteria</taxon>
        <taxon>Pseudomonadati</taxon>
        <taxon>Thermodesulfobacteriota</taxon>
        <taxon>Desulfobacteria</taxon>
        <taxon>Desulfobacterales</taxon>
        <taxon>Desulfococcaceae</taxon>
        <taxon>Desulfonema</taxon>
    </lineage>
</organism>
<dbReference type="RefSeq" id="WP_207688418.1">
    <property type="nucleotide sequence ID" value="NZ_CP061799.1"/>
</dbReference>
<evidence type="ECO:0000256" key="18">
    <source>
        <dbReference type="RuleBase" id="RU003938"/>
    </source>
</evidence>
<keyword evidence="16" id="KW-0594">Phospholipid biosynthesis</keyword>
<feature type="transmembrane region" description="Helical" evidence="19">
    <location>
        <begin position="79"/>
        <end position="98"/>
    </location>
</feature>
<keyword evidence="14" id="KW-0443">Lipid metabolism</keyword>
<evidence type="ECO:0000256" key="6">
    <source>
        <dbReference type="ARBA" id="ARBA00012487"/>
    </source>
</evidence>
<dbReference type="GO" id="GO:0004605">
    <property type="term" value="F:phosphatidate cytidylyltransferase activity"/>
    <property type="evidence" value="ECO:0007669"/>
    <property type="project" value="UniProtKB-EC"/>
</dbReference>